<dbReference type="InterPro" id="IPR002933">
    <property type="entry name" value="Peptidase_M20"/>
</dbReference>
<keyword evidence="7 10" id="KW-0224">Dipeptidase</keyword>
<dbReference type="InterPro" id="IPR050072">
    <property type="entry name" value="Peptidase_M20A"/>
</dbReference>
<keyword evidence="8" id="KW-0482">Metalloprotease</keyword>
<dbReference type="PANTHER" id="PTHR43808">
    <property type="entry name" value="ACETYLORNITHINE DEACETYLASE"/>
    <property type="match status" value="1"/>
</dbReference>
<dbReference type="PROSITE" id="PS00758">
    <property type="entry name" value="ARGE_DAPE_CPG2_1"/>
    <property type="match status" value="1"/>
</dbReference>
<organism evidence="10 11">
    <name type="scientific">Clostridium tanneri</name>
    <dbReference type="NCBI Taxonomy" id="3037988"/>
    <lineage>
        <taxon>Bacteria</taxon>
        <taxon>Bacillati</taxon>
        <taxon>Bacillota</taxon>
        <taxon>Clostridia</taxon>
        <taxon>Eubacteriales</taxon>
        <taxon>Clostridiaceae</taxon>
        <taxon>Clostridium</taxon>
    </lineage>
</organism>
<dbReference type="InterPro" id="IPR011650">
    <property type="entry name" value="Peptidase_M20_dimer"/>
</dbReference>
<comment type="cofactor">
    <cofactor evidence="1">
        <name>Zn(2+)</name>
        <dbReference type="ChEBI" id="CHEBI:29105"/>
    </cofactor>
</comment>
<dbReference type="InterPro" id="IPR010964">
    <property type="entry name" value="M20A_pepV-rel"/>
</dbReference>
<gene>
    <name evidence="10" type="primary">pepV</name>
    <name evidence="10" type="ORF">P8V03_02670</name>
</gene>
<keyword evidence="5 10" id="KW-0378">Hydrolase</keyword>
<dbReference type="RefSeq" id="WP_318796682.1">
    <property type="nucleotide sequence ID" value="NZ_JARUJP010000002.1"/>
</dbReference>
<evidence type="ECO:0000256" key="5">
    <source>
        <dbReference type="ARBA" id="ARBA00022801"/>
    </source>
</evidence>
<dbReference type="Proteomes" id="UP001281656">
    <property type="component" value="Unassembled WGS sequence"/>
</dbReference>
<feature type="domain" description="Peptidase M20 dimerisation" evidence="9">
    <location>
        <begin position="257"/>
        <end position="337"/>
    </location>
</feature>
<proteinExistence type="inferred from homology"/>
<evidence type="ECO:0000313" key="10">
    <source>
        <dbReference type="EMBL" id="MDW8800055.1"/>
    </source>
</evidence>
<comment type="caution">
    <text evidence="10">The sequence shown here is derived from an EMBL/GenBank/DDBJ whole genome shotgun (WGS) entry which is preliminary data.</text>
</comment>
<keyword evidence="3" id="KW-0645">Protease</keyword>
<evidence type="ECO:0000256" key="8">
    <source>
        <dbReference type="ARBA" id="ARBA00023049"/>
    </source>
</evidence>
<dbReference type="EC" id="3.4.13.-" evidence="10"/>
<dbReference type="SUPFAM" id="SSF53187">
    <property type="entry name" value="Zn-dependent exopeptidases"/>
    <property type="match status" value="1"/>
</dbReference>
<dbReference type="Gene3D" id="3.40.630.10">
    <property type="entry name" value="Zn peptidases"/>
    <property type="match status" value="1"/>
</dbReference>
<evidence type="ECO:0000256" key="3">
    <source>
        <dbReference type="ARBA" id="ARBA00022670"/>
    </source>
</evidence>
<protein>
    <submittedName>
        <fullName evidence="10">Dipeptidase PepV</fullName>
        <ecNumber evidence="10">3.4.13.-</ecNumber>
    </submittedName>
</protein>
<evidence type="ECO:0000259" key="9">
    <source>
        <dbReference type="Pfam" id="PF07687"/>
    </source>
</evidence>
<keyword evidence="6" id="KW-0862">Zinc</keyword>
<name>A0ABU4JPI8_9CLOT</name>
<dbReference type="NCBIfam" id="NF005591">
    <property type="entry name" value="PRK07318.1"/>
    <property type="match status" value="1"/>
</dbReference>
<keyword evidence="4" id="KW-0479">Metal-binding</keyword>
<evidence type="ECO:0000256" key="2">
    <source>
        <dbReference type="ARBA" id="ARBA00006247"/>
    </source>
</evidence>
<dbReference type="Pfam" id="PF01546">
    <property type="entry name" value="Peptidase_M20"/>
    <property type="match status" value="1"/>
</dbReference>
<dbReference type="SUPFAM" id="SSF55031">
    <property type="entry name" value="Bacterial exopeptidase dimerisation domain"/>
    <property type="match status" value="1"/>
</dbReference>
<sequence>MELNERIEELREEIIKSTQDLVKIKSVEEEAKEGKPFGEGVAKTLDRALEISAELGFKTVNMDGYVGYAEYGEGEDYVAVLAHLDVVPEGDGWIHPPYGAEIHDGKMYGRGTMDDKGPIMSALYGLKAIKDLKLPLSKKVRIIFGTDEETGSEDIAYYLQREKAPIAGFTPDAEYPIIYAEKGLTVFDIVKDLNNRENSDVRIKYVKGGTRANVVPDYCEAAIEAKNASEIIKLAESFAVSSGYDIKAEIKDDLVIVKSVGVSAHGSVPEIGKNAIMQMFKLLEELPLGDNDTAAFIKFLNTYIGMEVNGESFGIGLEDKESGKLTFNVGTVDMNDKKVTMALNLRYPVTFKFEDMINPFNEKVEKACIRVENMDHDEPLYFPADHFLIKTLQKVYKEQTGNEATLLAIGGGTYAKAMPNTVAFGPLFPGEEDPIHQPNEYIKVEDLILNAKIYAKAIYELAK</sequence>
<reference evidence="10 11" key="1">
    <citation type="submission" date="2023-04" db="EMBL/GenBank/DDBJ databases">
        <title>Clostridium tannerae sp. nov., isolated from the fecal material of an alpaca.</title>
        <authorList>
            <person name="Miller S."/>
            <person name="Hendry M."/>
            <person name="King J."/>
            <person name="Sankaranarayanan K."/>
            <person name="Lawson P.A."/>
        </authorList>
    </citation>
    <scope>NUCLEOTIDE SEQUENCE [LARGE SCALE GENOMIC DNA]</scope>
    <source>
        <strain evidence="10 11">A1-XYC3</strain>
    </source>
</reference>
<comment type="similarity">
    <text evidence="2">Belongs to the peptidase M20A family.</text>
</comment>
<evidence type="ECO:0000256" key="1">
    <source>
        <dbReference type="ARBA" id="ARBA00001947"/>
    </source>
</evidence>
<evidence type="ECO:0000256" key="4">
    <source>
        <dbReference type="ARBA" id="ARBA00022723"/>
    </source>
</evidence>
<dbReference type="EMBL" id="JARUJP010000002">
    <property type="protein sequence ID" value="MDW8800055.1"/>
    <property type="molecule type" value="Genomic_DNA"/>
</dbReference>
<evidence type="ECO:0000256" key="6">
    <source>
        <dbReference type="ARBA" id="ARBA00022833"/>
    </source>
</evidence>
<dbReference type="PANTHER" id="PTHR43808:SF31">
    <property type="entry name" value="N-ACETYL-L-CITRULLINE DEACETYLASE"/>
    <property type="match status" value="1"/>
</dbReference>
<dbReference type="CDD" id="cd03888">
    <property type="entry name" value="M20_PepV"/>
    <property type="match status" value="1"/>
</dbReference>
<evidence type="ECO:0000256" key="7">
    <source>
        <dbReference type="ARBA" id="ARBA00022997"/>
    </source>
</evidence>
<keyword evidence="11" id="KW-1185">Reference proteome</keyword>
<dbReference type="InterPro" id="IPR036264">
    <property type="entry name" value="Bact_exopeptidase_dim_dom"/>
</dbReference>
<dbReference type="Pfam" id="PF07687">
    <property type="entry name" value="M20_dimer"/>
    <property type="match status" value="1"/>
</dbReference>
<dbReference type="NCBIfam" id="TIGR01887">
    <property type="entry name" value="dipeptidaselike"/>
    <property type="match status" value="1"/>
</dbReference>
<dbReference type="InterPro" id="IPR001261">
    <property type="entry name" value="ArgE/DapE_CS"/>
</dbReference>
<evidence type="ECO:0000313" key="11">
    <source>
        <dbReference type="Proteomes" id="UP001281656"/>
    </source>
</evidence>
<dbReference type="Gene3D" id="3.30.70.360">
    <property type="match status" value="2"/>
</dbReference>
<dbReference type="GO" id="GO:0016805">
    <property type="term" value="F:dipeptidase activity"/>
    <property type="evidence" value="ECO:0007669"/>
    <property type="project" value="UniProtKB-KW"/>
</dbReference>
<accession>A0ABU4JPI8</accession>